<protein>
    <submittedName>
        <fullName evidence="1">Uncharacterized protein</fullName>
    </submittedName>
</protein>
<name>A0A8S1YDW3_PAROT</name>
<comment type="caution">
    <text evidence="1">The sequence shown here is derived from an EMBL/GenBank/DDBJ whole genome shotgun (WGS) entry which is preliminary data.</text>
</comment>
<dbReference type="Proteomes" id="UP000683925">
    <property type="component" value="Unassembled WGS sequence"/>
</dbReference>
<gene>
    <name evidence="1" type="ORF">POCTA_138.1.T1570054</name>
</gene>
<proteinExistence type="predicted"/>
<sequence length="56" mass="6623">MYEPSQGKQIQILEYQKPLQQTKMIQVIKNTSKQIYFSSVYISSIRNKGKINLKQM</sequence>
<organism evidence="1 2">
    <name type="scientific">Paramecium octaurelia</name>
    <dbReference type="NCBI Taxonomy" id="43137"/>
    <lineage>
        <taxon>Eukaryota</taxon>
        <taxon>Sar</taxon>
        <taxon>Alveolata</taxon>
        <taxon>Ciliophora</taxon>
        <taxon>Intramacronucleata</taxon>
        <taxon>Oligohymenophorea</taxon>
        <taxon>Peniculida</taxon>
        <taxon>Parameciidae</taxon>
        <taxon>Paramecium</taxon>
    </lineage>
</organism>
<keyword evidence="2" id="KW-1185">Reference proteome</keyword>
<evidence type="ECO:0000313" key="1">
    <source>
        <dbReference type="EMBL" id="CAD8212245.1"/>
    </source>
</evidence>
<dbReference type="EMBL" id="CAJJDP010000159">
    <property type="protein sequence ID" value="CAD8212245.1"/>
    <property type="molecule type" value="Genomic_DNA"/>
</dbReference>
<reference evidence="1" key="1">
    <citation type="submission" date="2021-01" db="EMBL/GenBank/DDBJ databases">
        <authorList>
            <consortium name="Genoscope - CEA"/>
            <person name="William W."/>
        </authorList>
    </citation>
    <scope>NUCLEOTIDE SEQUENCE</scope>
</reference>
<accession>A0A8S1YDW3</accession>
<evidence type="ECO:0000313" key="2">
    <source>
        <dbReference type="Proteomes" id="UP000683925"/>
    </source>
</evidence>
<dbReference type="AlphaFoldDB" id="A0A8S1YDW3"/>